<evidence type="ECO:0008006" key="3">
    <source>
        <dbReference type="Google" id="ProtNLM"/>
    </source>
</evidence>
<keyword evidence="2" id="KW-1185">Reference proteome</keyword>
<evidence type="ECO:0000313" key="2">
    <source>
        <dbReference type="Proteomes" id="UP000325218"/>
    </source>
</evidence>
<name>A0A5D0CUR9_9BACL</name>
<dbReference type="OrthoDB" id="2937251at2"/>
<evidence type="ECO:0000313" key="1">
    <source>
        <dbReference type="EMBL" id="TYA13508.1"/>
    </source>
</evidence>
<dbReference type="RefSeq" id="WP_148452253.1">
    <property type="nucleotide sequence ID" value="NZ_VSDO01000002.1"/>
</dbReference>
<organism evidence="1 2">
    <name type="scientific">Paenibacillus faecis</name>
    <dbReference type="NCBI Taxonomy" id="862114"/>
    <lineage>
        <taxon>Bacteria</taxon>
        <taxon>Bacillati</taxon>
        <taxon>Bacillota</taxon>
        <taxon>Bacilli</taxon>
        <taxon>Bacillales</taxon>
        <taxon>Paenibacillaceae</taxon>
        <taxon>Paenibacillus</taxon>
    </lineage>
</organism>
<dbReference type="Proteomes" id="UP000325218">
    <property type="component" value="Unassembled WGS sequence"/>
</dbReference>
<dbReference type="AlphaFoldDB" id="A0A5D0CUR9"/>
<comment type="caution">
    <text evidence="1">The sequence shown here is derived from an EMBL/GenBank/DDBJ whole genome shotgun (WGS) entry which is preliminary data.</text>
</comment>
<gene>
    <name evidence="1" type="ORF">FRY98_12725</name>
</gene>
<reference evidence="1 2" key="1">
    <citation type="submission" date="2019-08" db="EMBL/GenBank/DDBJ databases">
        <title>Genome sequencing of Paenibacillus faecis DSM 23593(T).</title>
        <authorList>
            <person name="Kook J.-K."/>
            <person name="Park S.-N."/>
            <person name="Lim Y.K."/>
        </authorList>
    </citation>
    <scope>NUCLEOTIDE SEQUENCE [LARGE SCALE GENOMIC DNA]</scope>
    <source>
        <strain evidence="1 2">DSM 23593</strain>
    </source>
</reference>
<proteinExistence type="predicted"/>
<accession>A0A5D0CUR9</accession>
<sequence>MKIKLLELRFLKQNKVNVTFSSDLGIGFGYWNSSNHVKEGMEVEVELDIPGTLCFGKDIVESMDEEPKLYISMDKVNLIGRVEQIEYDNIIAVRLGHSILLIEVDDPSMFEAGRWIKIQTNELQITDFMF</sequence>
<protein>
    <recommendedName>
        <fullName evidence="3">Transport-associated OB type 2 domain-containing protein</fullName>
    </recommendedName>
</protein>
<dbReference type="EMBL" id="VSDO01000002">
    <property type="protein sequence ID" value="TYA13508.1"/>
    <property type="molecule type" value="Genomic_DNA"/>
</dbReference>